<feature type="compositionally biased region" description="Basic and acidic residues" evidence="1">
    <location>
        <begin position="152"/>
        <end position="177"/>
    </location>
</feature>
<keyword evidence="3" id="KW-1185">Reference proteome</keyword>
<accession>B9TC51</accession>
<feature type="region of interest" description="Disordered" evidence="1">
    <location>
        <begin position="124"/>
        <end position="177"/>
    </location>
</feature>
<evidence type="ECO:0000313" key="2">
    <source>
        <dbReference type="EMBL" id="EEF26563.1"/>
    </source>
</evidence>
<reference evidence="3" key="1">
    <citation type="journal article" date="2010" name="Nat. Biotechnol.">
        <title>Draft genome sequence of the oilseed species Ricinus communis.</title>
        <authorList>
            <person name="Chan A.P."/>
            <person name="Crabtree J."/>
            <person name="Zhao Q."/>
            <person name="Lorenzi H."/>
            <person name="Orvis J."/>
            <person name="Puiu D."/>
            <person name="Melake-Berhan A."/>
            <person name="Jones K.M."/>
            <person name="Redman J."/>
            <person name="Chen G."/>
            <person name="Cahoon E.B."/>
            <person name="Gedil M."/>
            <person name="Stanke M."/>
            <person name="Haas B.J."/>
            <person name="Wortman J.R."/>
            <person name="Fraser-Liggett C.M."/>
            <person name="Ravel J."/>
            <person name="Rabinowicz P.D."/>
        </authorList>
    </citation>
    <scope>NUCLEOTIDE SEQUENCE [LARGE SCALE GENOMIC DNA]</scope>
    <source>
        <strain evidence="3">cv. Hale</strain>
    </source>
</reference>
<dbReference type="EMBL" id="EQ977000">
    <property type="protein sequence ID" value="EEF26563.1"/>
    <property type="molecule type" value="Genomic_DNA"/>
</dbReference>
<protein>
    <submittedName>
        <fullName evidence="2">Uncharacterized protein</fullName>
    </submittedName>
</protein>
<dbReference type="InParanoid" id="B9TC51"/>
<proteinExistence type="predicted"/>
<gene>
    <name evidence="2" type="ORF">RCOM_0409180</name>
</gene>
<name>B9TC51_RICCO</name>
<dbReference type="Proteomes" id="UP000008311">
    <property type="component" value="Unassembled WGS sequence"/>
</dbReference>
<feature type="compositionally biased region" description="Basic and acidic residues" evidence="1">
    <location>
        <begin position="203"/>
        <end position="212"/>
    </location>
</feature>
<organism evidence="2 3">
    <name type="scientific">Ricinus communis</name>
    <name type="common">Castor bean</name>
    <dbReference type="NCBI Taxonomy" id="3988"/>
    <lineage>
        <taxon>Eukaryota</taxon>
        <taxon>Viridiplantae</taxon>
        <taxon>Streptophyta</taxon>
        <taxon>Embryophyta</taxon>
        <taxon>Tracheophyta</taxon>
        <taxon>Spermatophyta</taxon>
        <taxon>Magnoliopsida</taxon>
        <taxon>eudicotyledons</taxon>
        <taxon>Gunneridae</taxon>
        <taxon>Pentapetalae</taxon>
        <taxon>rosids</taxon>
        <taxon>fabids</taxon>
        <taxon>Malpighiales</taxon>
        <taxon>Euphorbiaceae</taxon>
        <taxon>Acalyphoideae</taxon>
        <taxon>Acalypheae</taxon>
        <taxon>Ricinus</taxon>
    </lineage>
</organism>
<evidence type="ECO:0000256" key="1">
    <source>
        <dbReference type="SAM" id="MobiDB-lite"/>
    </source>
</evidence>
<sequence length="233" mass="25553">MLSGRQQDVCNGRRPAAGRSVRAAVQAEAFLAVGRAPAFPQQHPLLAAELRLDFVVVADLDAILQQQQVAAAALDAGKRQLGVKRQRGALRRADVRFDAAGVGRQLVGDLARHAGVALAVVEVRQEQRHQQDPDQDQAAGRQHHRAPQHGRLARDAPVHQHEPAQRGGQRHEEGRPAQFRREARHQLERVARGLCRPAGQLGEPEHPDDGRAHRQRHHREPVDGVDGAALDGQ</sequence>
<feature type="region of interest" description="Disordered" evidence="1">
    <location>
        <begin position="190"/>
        <end position="233"/>
    </location>
</feature>
<evidence type="ECO:0000313" key="3">
    <source>
        <dbReference type="Proteomes" id="UP000008311"/>
    </source>
</evidence>
<dbReference type="AlphaFoldDB" id="B9TC51"/>